<comment type="caution">
    <text evidence="7">The sequence shown here is derived from an EMBL/GenBank/DDBJ whole genome shotgun (WGS) entry which is preliminary data.</text>
</comment>
<evidence type="ECO:0000259" key="5">
    <source>
        <dbReference type="PROSITE" id="PS01124"/>
    </source>
</evidence>
<dbReference type="PROSITE" id="PS01124">
    <property type="entry name" value="HTH_ARAC_FAMILY_2"/>
    <property type="match status" value="1"/>
</dbReference>
<organism evidence="7 8">
    <name type="scientific">Evansella alkalicola</name>
    <dbReference type="NCBI Taxonomy" id="745819"/>
    <lineage>
        <taxon>Bacteria</taxon>
        <taxon>Bacillati</taxon>
        <taxon>Bacillota</taxon>
        <taxon>Bacilli</taxon>
        <taxon>Bacillales</taxon>
        <taxon>Bacillaceae</taxon>
        <taxon>Evansella</taxon>
    </lineage>
</organism>
<dbReference type="PANTHER" id="PTHR43280:SF2">
    <property type="entry name" value="HTH-TYPE TRANSCRIPTIONAL REGULATOR EXSA"/>
    <property type="match status" value="1"/>
</dbReference>
<sequence length="525" mass="60620">MKVRVMLVDDESIERDGLKLMLSRNRPDVEIVAEASDGKEAVEFALIHQPDIIFMDIKMPEMDGVSAVKEIMTKLPDTKCIMVTAFDTFQYAQEVMQYGVKEYLLKPSKKGVVLEAFDRMAAEIGQLHKVKEEKQEIHHRLQRISSVAESEFIVSLMMDYVYDHSIEEWTEWLELDGQQGFVAVFSFDSHIAIPERSVKTEWYRILKRVLHEQNHPCIVGPLIGFQVPAFITLKSDGLRPAKHKEHIIKETIQCFQGREKGCKLIAGMGNVISDFSQFSVSYAEAVYALDDVYAKPGSNFKSFEPKLKRAWKEKGLYDYERELFKVVKSGDLQKGLQAFETYFQLMSEEANHQLEKIMKSTDIFFNVLIREMKELGVTIEHEEQFQLLTTPGQVKEAAKVELTNIIHSIATWRKDDMKGQLARAKDYINNHFHLKSISLEMVAEEVGLSSYYLSKLFKDRYGKTFIDYLTEVRINKAKGFLLDPKKPLKEIAINIGYKDPNYFSRVFKKETGLNPSEYREKHSLS</sequence>
<feature type="modified residue" description="4-aspartylphosphate" evidence="4">
    <location>
        <position position="56"/>
    </location>
</feature>
<keyword evidence="1" id="KW-0805">Transcription regulation</keyword>
<proteinExistence type="predicted"/>
<dbReference type="EMBL" id="JAHQCR010000085">
    <property type="protein sequence ID" value="MBU9723701.1"/>
    <property type="molecule type" value="Genomic_DNA"/>
</dbReference>
<dbReference type="PANTHER" id="PTHR43280">
    <property type="entry name" value="ARAC-FAMILY TRANSCRIPTIONAL REGULATOR"/>
    <property type="match status" value="1"/>
</dbReference>
<dbReference type="Proteomes" id="UP000790580">
    <property type="component" value="Unassembled WGS sequence"/>
</dbReference>
<dbReference type="SUPFAM" id="SSF46689">
    <property type="entry name" value="Homeodomain-like"/>
    <property type="match status" value="2"/>
</dbReference>
<dbReference type="SUPFAM" id="SSF52172">
    <property type="entry name" value="CheY-like"/>
    <property type="match status" value="1"/>
</dbReference>
<dbReference type="PROSITE" id="PS00041">
    <property type="entry name" value="HTH_ARAC_FAMILY_1"/>
    <property type="match status" value="1"/>
</dbReference>
<dbReference type="Pfam" id="PF17853">
    <property type="entry name" value="GGDEF_2"/>
    <property type="match status" value="1"/>
</dbReference>
<dbReference type="InterPro" id="IPR011006">
    <property type="entry name" value="CheY-like_superfamily"/>
</dbReference>
<dbReference type="InterPro" id="IPR020449">
    <property type="entry name" value="Tscrpt_reg_AraC-type_HTH"/>
</dbReference>
<keyword evidence="3" id="KW-0804">Transcription</keyword>
<name>A0ABS6JYM2_9BACI</name>
<dbReference type="PROSITE" id="PS50110">
    <property type="entry name" value="RESPONSE_REGULATORY"/>
    <property type="match status" value="1"/>
</dbReference>
<keyword evidence="2" id="KW-0238">DNA-binding</keyword>
<dbReference type="Gene3D" id="3.40.50.2300">
    <property type="match status" value="1"/>
</dbReference>
<gene>
    <name evidence="7" type="ORF">KS407_19975</name>
</gene>
<feature type="domain" description="HTH araC/xylS-type" evidence="5">
    <location>
        <begin position="422"/>
        <end position="521"/>
    </location>
</feature>
<dbReference type="SMART" id="SM00448">
    <property type="entry name" value="REC"/>
    <property type="match status" value="1"/>
</dbReference>
<evidence type="ECO:0000256" key="2">
    <source>
        <dbReference type="ARBA" id="ARBA00023125"/>
    </source>
</evidence>
<evidence type="ECO:0000259" key="6">
    <source>
        <dbReference type="PROSITE" id="PS50110"/>
    </source>
</evidence>
<evidence type="ECO:0000256" key="1">
    <source>
        <dbReference type="ARBA" id="ARBA00023015"/>
    </source>
</evidence>
<dbReference type="PRINTS" id="PR00032">
    <property type="entry name" value="HTHARAC"/>
</dbReference>
<reference evidence="7 8" key="1">
    <citation type="submission" date="2021-06" db="EMBL/GenBank/DDBJ databases">
        <title>Bacillus sp. RD4P76, an endophyte from a halophyte.</title>
        <authorList>
            <person name="Sun J.-Q."/>
        </authorList>
    </citation>
    <scope>NUCLEOTIDE SEQUENCE [LARGE SCALE GENOMIC DNA]</scope>
    <source>
        <strain evidence="7 8">JCM 17098</strain>
    </source>
</reference>
<evidence type="ECO:0000256" key="3">
    <source>
        <dbReference type="ARBA" id="ARBA00023163"/>
    </source>
</evidence>
<dbReference type="Pfam" id="PF12833">
    <property type="entry name" value="HTH_18"/>
    <property type="match status" value="1"/>
</dbReference>
<dbReference type="InterPro" id="IPR001789">
    <property type="entry name" value="Sig_transdc_resp-reg_receiver"/>
</dbReference>
<keyword evidence="8" id="KW-1185">Reference proteome</keyword>
<dbReference type="RefSeq" id="WP_088076700.1">
    <property type="nucleotide sequence ID" value="NZ_JAHQCR010000085.1"/>
</dbReference>
<evidence type="ECO:0000256" key="4">
    <source>
        <dbReference type="PROSITE-ProRule" id="PRU00169"/>
    </source>
</evidence>
<dbReference type="Gene3D" id="1.10.10.60">
    <property type="entry name" value="Homeodomain-like"/>
    <property type="match status" value="2"/>
</dbReference>
<evidence type="ECO:0000313" key="8">
    <source>
        <dbReference type="Proteomes" id="UP000790580"/>
    </source>
</evidence>
<evidence type="ECO:0000313" key="7">
    <source>
        <dbReference type="EMBL" id="MBU9723701.1"/>
    </source>
</evidence>
<accession>A0ABS6JYM2</accession>
<protein>
    <submittedName>
        <fullName evidence="7">Response regulator</fullName>
    </submittedName>
</protein>
<feature type="domain" description="Response regulatory" evidence="6">
    <location>
        <begin position="4"/>
        <end position="121"/>
    </location>
</feature>
<dbReference type="InterPro" id="IPR018060">
    <property type="entry name" value="HTH_AraC"/>
</dbReference>
<dbReference type="InterPro" id="IPR009057">
    <property type="entry name" value="Homeodomain-like_sf"/>
</dbReference>
<dbReference type="InterPro" id="IPR018062">
    <property type="entry name" value="HTH_AraC-typ_CS"/>
</dbReference>
<dbReference type="SMART" id="SM00342">
    <property type="entry name" value="HTH_ARAC"/>
    <property type="match status" value="1"/>
</dbReference>
<dbReference type="Pfam" id="PF00072">
    <property type="entry name" value="Response_reg"/>
    <property type="match status" value="1"/>
</dbReference>
<keyword evidence="4" id="KW-0597">Phosphoprotein</keyword>
<dbReference type="CDD" id="cd17536">
    <property type="entry name" value="REC_YesN-like"/>
    <property type="match status" value="1"/>
</dbReference>
<dbReference type="InterPro" id="IPR041522">
    <property type="entry name" value="CdaR_GGDEF"/>
</dbReference>